<feature type="transmembrane region" description="Helical" evidence="1">
    <location>
        <begin position="68"/>
        <end position="95"/>
    </location>
</feature>
<accession>A0A0K2VCF1</accession>
<name>A0A0K2VCF1_LEPSM</name>
<dbReference type="AlphaFoldDB" id="A0A0K2VCF1"/>
<reference evidence="2" key="1">
    <citation type="submission" date="2014-05" db="EMBL/GenBank/DDBJ databases">
        <authorList>
            <person name="Chronopoulou M."/>
        </authorList>
    </citation>
    <scope>NUCLEOTIDE SEQUENCE</scope>
    <source>
        <tissue evidence="2">Whole organism</tissue>
    </source>
</reference>
<organism evidence="2">
    <name type="scientific">Lepeophtheirus salmonis</name>
    <name type="common">Salmon louse</name>
    <name type="synonym">Caligus salmonis</name>
    <dbReference type="NCBI Taxonomy" id="72036"/>
    <lineage>
        <taxon>Eukaryota</taxon>
        <taxon>Metazoa</taxon>
        <taxon>Ecdysozoa</taxon>
        <taxon>Arthropoda</taxon>
        <taxon>Crustacea</taxon>
        <taxon>Multicrustacea</taxon>
        <taxon>Hexanauplia</taxon>
        <taxon>Copepoda</taxon>
        <taxon>Siphonostomatoida</taxon>
        <taxon>Caligidae</taxon>
        <taxon>Lepeophtheirus</taxon>
    </lineage>
</organism>
<keyword evidence="1" id="KW-1133">Transmembrane helix</keyword>
<protein>
    <submittedName>
        <fullName evidence="2">Uncharacterized protein</fullName>
    </submittedName>
</protein>
<keyword evidence="1" id="KW-0812">Transmembrane</keyword>
<evidence type="ECO:0000256" key="1">
    <source>
        <dbReference type="SAM" id="Phobius"/>
    </source>
</evidence>
<sequence length="198" mass="21839">MFLGKHGPSFPVFTSMMKDLHHAMERMVGNPLEIFNGQPSSILTTMRTFLNNFSVGSYGDNKLDIFDFIPLLAVLVASVLIFAGTFPNGVNILGLNQSTLPLGRRVDEETMFETALNQLESGVMMISAIRHEDSCSAKLACKLGDAAKDSFPNKDMLLGAVNLLLGERFVKFSESFEDVLEGRDRSSCEEKCTRCMAI</sequence>
<keyword evidence="1" id="KW-0472">Membrane</keyword>
<dbReference type="EMBL" id="HACA01030818">
    <property type="protein sequence ID" value="CDW48179.1"/>
    <property type="molecule type" value="Transcribed_RNA"/>
</dbReference>
<proteinExistence type="predicted"/>
<evidence type="ECO:0000313" key="2">
    <source>
        <dbReference type="EMBL" id="CDW48179.1"/>
    </source>
</evidence>